<proteinExistence type="predicted"/>
<organism evidence="1 2">
    <name type="scientific">Dentiscutata erythropus</name>
    <dbReference type="NCBI Taxonomy" id="1348616"/>
    <lineage>
        <taxon>Eukaryota</taxon>
        <taxon>Fungi</taxon>
        <taxon>Fungi incertae sedis</taxon>
        <taxon>Mucoromycota</taxon>
        <taxon>Glomeromycotina</taxon>
        <taxon>Glomeromycetes</taxon>
        <taxon>Diversisporales</taxon>
        <taxon>Gigasporaceae</taxon>
        <taxon>Dentiscutata</taxon>
    </lineage>
</organism>
<reference evidence="1" key="1">
    <citation type="submission" date="2021-06" db="EMBL/GenBank/DDBJ databases">
        <authorList>
            <person name="Kallberg Y."/>
            <person name="Tangrot J."/>
            <person name="Rosling A."/>
        </authorList>
    </citation>
    <scope>NUCLEOTIDE SEQUENCE</scope>
    <source>
        <strain evidence="1">MA453B</strain>
    </source>
</reference>
<protein>
    <submittedName>
        <fullName evidence="1">2336_t:CDS:1</fullName>
    </submittedName>
</protein>
<accession>A0A9N9IBY5</accession>
<gene>
    <name evidence="1" type="ORF">DERYTH_LOCUS15062</name>
</gene>
<keyword evidence="2" id="KW-1185">Reference proteome</keyword>
<name>A0A9N9IBY5_9GLOM</name>
<dbReference type="EMBL" id="CAJVPY010011895">
    <property type="protein sequence ID" value="CAG8730380.1"/>
    <property type="molecule type" value="Genomic_DNA"/>
</dbReference>
<dbReference type="Proteomes" id="UP000789405">
    <property type="component" value="Unassembled WGS sequence"/>
</dbReference>
<feature type="non-terminal residue" evidence="1">
    <location>
        <position position="1"/>
    </location>
</feature>
<comment type="caution">
    <text evidence="1">The sequence shown here is derived from an EMBL/GenBank/DDBJ whole genome shotgun (WGS) entry which is preliminary data.</text>
</comment>
<dbReference type="AlphaFoldDB" id="A0A9N9IBY5"/>
<sequence length="88" mass="9554">GPTPSPLATPLSLLNQKMKSGLPLSDIQITSSHEIETTTVRKTKPNPQVDLQTQVPGPEILAIQPKNIEIDTKSNTTIESNPEFPIAR</sequence>
<evidence type="ECO:0000313" key="2">
    <source>
        <dbReference type="Proteomes" id="UP000789405"/>
    </source>
</evidence>
<evidence type="ECO:0000313" key="1">
    <source>
        <dbReference type="EMBL" id="CAG8730380.1"/>
    </source>
</evidence>